<evidence type="ECO:0000313" key="2">
    <source>
        <dbReference type="EMBL" id="EFS97799.1"/>
    </source>
</evidence>
<proteinExistence type="predicted"/>
<dbReference type="Proteomes" id="UP000005391">
    <property type="component" value="Unassembled WGS sequence"/>
</dbReference>
<name>E4MR84_CAPOC</name>
<comment type="caution">
    <text evidence="2">The sequence shown here is derived from an EMBL/GenBank/DDBJ whole genome shotgun (WGS) entry which is preliminary data.</text>
</comment>
<evidence type="ECO:0000256" key="1">
    <source>
        <dbReference type="SAM" id="MobiDB-lite"/>
    </source>
</evidence>
<reference evidence="2 3" key="1">
    <citation type="submission" date="2010-10" db="EMBL/GenBank/DDBJ databases">
        <authorList>
            <person name="Muzny D."/>
            <person name="Qin X."/>
            <person name="Deng J."/>
            <person name="Jiang H."/>
            <person name="Liu Y."/>
            <person name="Qu J."/>
            <person name="Song X.-Z."/>
            <person name="Zhang L."/>
            <person name="Thornton R."/>
            <person name="Coyle M."/>
            <person name="Francisco L."/>
            <person name="Jackson L."/>
            <person name="Javaid M."/>
            <person name="Korchina V."/>
            <person name="Kovar C."/>
            <person name="Mata R."/>
            <person name="Mathew T."/>
            <person name="Ngo R."/>
            <person name="Nguyen L."/>
            <person name="Nguyen N."/>
            <person name="Okwuonu G."/>
            <person name="Ongeri F."/>
            <person name="Pham C."/>
            <person name="Simmons D."/>
            <person name="Wilczek-Boney K."/>
            <person name="Hale W."/>
            <person name="Jakkamsetti A."/>
            <person name="Pham P."/>
            <person name="Ruth R."/>
            <person name="San Lucas F."/>
            <person name="Warren J."/>
            <person name="Zhang J."/>
            <person name="Zhao Z."/>
            <person name="Zhou C."/>
            <person name="Zhu D."/>
            <person name="Lee S."/>
            <person name="Bess C."/>
            <person name="Blankenburg K."/>
            <person name="Forbes L."/>
            <person name="Fu Q."/>
            <person name="Gubbala S."/>
            <person name="Hirani K."/>
            <person name="Jayaseelan J.C."/>
            <person name="Lara F."/>
            <person name="Munidasa M."/>
            <person name="Palculict T."/>
            <person name="Patil S."/>
            <person name="Pu L.-L."/>
            <person name="Saada N."/>
            <person name="Tang L."/>
            <person name="Weissenberger G."/>
            <person name="Zhu Y."/>
            <person name="Hemphill L."/>
            <person name="Shang Y."/>
            <person name="Youmans B."/>
            <person name="Ayvaz T."/>
            <person name="Ross M."/>
            <person name="Santibanez J."/>
            <person name="Aqrawi P."/>
            <person name="Gross S."/>
            <person name="Joshi V."/>
            <person name="Fowler G."/>
            <person name="Nazareth L."/>
            <person name="Reid J."/>
            <person name="Worley K."/>
            <person name="Petrosino J."/>
            <person name="Highlander S."/>
            <person name="Gibbs R."/>
        </authorList>
    </citation>
    <scope>NUCLEOTIDE SEQUENCE [LARGE SCALE GENOMIC DNA]</scope>
    <source>
        <strain evidence="2 3">F0287</strain>
    </source>
</reference>
<protein>
    <submittedName>
        <fullName evidence="2">Uncharacterized protein</fullName>
    </submittedName>
</protein>
<feature type="region of interest" description="Disordered" evidence="1">
    <location>
        <begin position="1"/>
        <end position="42"/>
    </location>
</feature>
<dbReference type="EMBL" id="AEOH01000021">
    <property type="protein sequence ID" value="EFS97799.1"/>
    <property type="molecule type" value="Genomic_DNA"/>
</dbReference>
<accession>E4MR84</accession>
<sequence length="42" mass="5050">MNEQKTNNERTKDEQMTVRAARTDKQMTNNERRINGDKIKVR</sequence>
<dbReference type="HOGENOM" id="CLU_209610_0_0_10"/>
<dbReference type="AlphaFoldDB" id="E4MR84"/>
<evidence type="ECO:0000313" key="3">
    <source>
        <dbReference type="Proteomes" id="UP000005391"/>
    </source>
</evidence>
<gene>
    <name evidence="2" type="ORF">HMPREF1977_0894</name>
</gene>
<organism evidence="2 3">
    <name type="scientific">Capnocytophaga ochracea F0287</name>
    <dbReference type="NCBI Taxonomy" id="873517"/>
    <lineage>
        <taxon>Bacteria</taxon>
        <taxon>Pseudomonadati</taxon>
        <taxon>Bacteroidota</taxon>
        <taxon>Flavobacteriia</taxon>
        <taxon>Flavobacteriales</taxon>
        <taxon>Flavobacteriaceae</taxon>
        <taxon>Capnocytophaga</taxon>
    </lineage>
</organism>